<protein>
    <submittedName>
        <fullName evidence="2">Uncharacterized protein</fullName>
    </submittedName>
</protein>
<dbReference type="KEGG" id="sphi:TS85_16415"/>
<dbReference type="AlphaFoldDB" id="A0A7U5CV61"/>
<proteinExistence type="predicted"/>
<name>A0A7U5CV61_9SPHN</name>
<sequence length="235" mass="24820">MPPLRRAIAAAILVPLALALAACLFLPGKFQSTLTIHADRSFAYSYTGEVVAIDLTGAMTKAVSGMADAAEDGSATPSDEATDAAEDPAKKDAEYRELAEQVRKEAGYKTVEYRGNGVFYVDYALSGRLTHNFLFPYNQDAGMVFPFLAVELRGKDGVRIKAPGFAKSEGKGAMGTGDDAIAKLDGSFTLITDAEIVSQNNEDGATTVPGGKSITWKVNSQTDDAPMAVLRVAGL</sequence>
<reference evidence="2 3" key="1">
    <citation type="journal article" date="2015" name="Int. J. Syst. Evol. Microbiol.">
        <title>Sphingomonas hengshuiensis sp. nov., isolated from lake wetland.</title>
        <authorList>
            <person name="Wei S."/>
            <person name="Wang T."/>
            <person name="Liu H."/>
            <person name="Zhang C."/>
            <person name="Guo J."/>
            <person name="Wang Q."/>
            <person name="Liang K."/>
            <person name="Zhang Z."/>
        </authorList>
    </citation>
    <scope>NUCLEOTIDE SEQUENCE [LARGE SCALE GENOMIC DNA]</scope>
    <source>
        <strain evidence="2 3">WHSC-8</strain>
    </source>
</reference>
<gene>
    <name evidence="2" type="ORF">TS85_16415</name>
</gene>
<evidence type="ECO:0000313" key="3">
    <source>
        <dbReference type="Proteomes" id="UP000032300"/>
    </source>
</evidence>
<dbReference type="PROSITE" id="PS51257">
    <property type="entry name" value="PROKAR_LIPOPROTEIN"/>
    <property type="match status" value="1"/>
</dbReference>
<feature type="region of interest" description="Disordered" evidence="1">
    <location>
        <begin position="69"/>
        <end position="92"/>
    </location>
</feature>
<accession>A0A7U5CV61</accession>
<reference evidence="2 3" key="2">
    <citation type="submission" date="2015-02" db="EMBL/GenBank/DDBJ databases">
        <title>The complete genome of Sphingomonas hengshuiensis sp. WHSC-8 isolated from soil of Hengshui Lake.</title>
        <authorList>
            <person name="Wei S."/>
            <person name="Guo J."/>
            <person name="Su C."/>
            <person name="Wu R."/>
            <person name="Zhang Z."/>
            <person name="Liang K."/>
            <person name="Li H."/>
            <person name="Wang T."/>
            <person name="Liu H."/>
            <person name="Zhang C."/>
            <person name="Li Z."/>
            <person name="Wang Q."/>
            <person name="Meng J."/>
        </authorList>
    </citation>
    <scope>NUCLEOTIDE SEQUENCE [LARGE SCALE GENOMIC DNA]</scope>
    <source>
        <strain evidence="2 3">WHSC-8</strain>
    </source>
</reference>
<evidence type="ECO:0000313" key="2">
    <source>
        <dbReference type="EMBL" id="AJP74579.1"/>
    </source>
</evidence>
<dbReference type="EMBL" id="CP010836">
    <property type="protein sequence ID" value="AJP74579.1"/>
    <property type="molecule type" value="Genomic_DNA"/>
</dbReference>
<organism evidence="2 3">
    <name type="scientific">Sphingomonas hengshuiensis</name>
    <dbReference type="NCBI Taxonomy" id="1609977"/>
    <lineage>
        <taxon>Bacteria</taxon>
        <taxon>Pseudomonadati</taxon>
        <taxon>Pseudomonadota</taxon>
        <taxon>Alphaproteobacteria</taxon>
        <taxon>Sphingomonadales</taxon>
        <taxon>Sphingomonadaceae</taxon>
        <taxon>Sphingomonas</taxon>
    </lineage>
</organism>
<evidence type="ECO:0000256" key="1">
    <source>
        <dbReference type="SAM" id="MobiDB-lite"/>
    </source>
</evidence>
<keyword evidence="3" id="KW-1185">Reference proteome</keyword>
<dbReference type="Proteomes" id="UP000032300">
    <property type="component" value="Chromosome"/>
</dbReference>